<evidence type="ECO:0000313" key="1">
    <source>
        <dbReference type="EMBL" id="ONI06178.1"/>
    </source>
</evidence>
<accession>A0A251P3K0</accession>
<evidence type="ECO:0000313" key="2">
    <source>
        <dbReference type="Proteomes" id="UP000006882"/>
    </source>
</evidence>
<dbReference type="Proteomes" id="UP000006882">
    <property type="component" value="Chromosome G5"/>
</dbReference>
<name>A0A251P3K0_PRUPE</name>
<keyword evidence="2" id="KW-1185">Reference proteome</keyword>
<dbReference type="AlphaFoldDB" id="A0A251P3K0"/>
<proteinExistence type="predicted"/>
<dbReference type="Gramene" id="ONI06178">
    <property type="protein sequence ID" value="ONI06178"/>
    <property type="gene ID" value="PRUPE_5G045800"/>
</dbReference>
<reference evidence="1 2" key="1">
    <citation type="journal article" date="2013" name="Nat. Genet.">
        <title>The high-quality draft genome of peach (Prunus persica) identifies unique patterns of genetic diversity, domestication and genome evolution.</title>
        <authorList>
            <consortium name="International Peach Genome Initiative"/>
            <person name="Verde I."/>
            <person name="Abbott A.G."/>
            <person name="Scalabrin S."/>
            <person name="Jung S."/>
            <person name="Shu S."/>
            <person name="Marroni F."/>
            <person name="Zhebentyayeva T."/>
            <person name="Dettori M.T."/>
            <person name="Grimwood J."/>
            <person name="Cattonaro F."/>
            <person name="Zuccolo A."/>
            <person name="Rossini L."/>
            <person name="Jenkins J."/>
            <person name="Vendramin E."/>
            <person name="Meisel L.A."/>
            <person name="Decroocq V."/>
            <person name="Sosinski B."/>
            <person name="Prochnik S."/>
            <person name="Mitros T."/>
            <person name="Policriti A."/>
            <person name="Cipriani G."/>
            <person name="Dondini L."/>
            <person name="Ficklin S."/>
            <person name="Goodstein D.M."/>
            <person name="Xuan P."/>
            <person name="Del Fabbro C."/>
            <person name="Aramini V."/>
            <person name="Copetti D."/>
            <person name="Gonzalez S."/>
            <person name="Horner D.S."/>
            <person name="Falchi R."/>
            <person name="Lucas S."/>
            <person name="Mica E."/>
            <person name="Maldonado J."/>
            <person name="Lazzari B."/>
            <person name="Bielenberg D."/>
            <person name="Pirona R."/>
            <person name="Miculan M."/>
            <person name="Barakat A."/>
            <person name="Testolin R."/>
            <person name="Stella A."/>
            <person name="Tartarini S."/>
            <person name="Tonutti P."/>
            <person name="Arus P."/>
            <person name="Orellana A."/>
            <person name="Wells C."/>
            <person name="Main D."/>
            <person name="Vizzotto G."/>
            <person name="Silva H."/>
            <person name="Salamini F."/>
            <person name="Schmutz J."/>
            <person name="Morgante M."/>
            <person name="Rokhsar D.S."/>
        </authorList>
    </citation>
    <scope>NUCLEOTIDE SEQUENCE [LARGE SCALE GENOMIC DNA]</scope>
    <source>
        <strain evidence="2">cv. Nemared</strain>
    </source>
</reference>
<organism evidence="1 2">
    <name type="scientific">Prunus persica</name>
    <name type="common">Peach</name>
    <name type="synonym">Amygdalus persica</name>
    <dbReference type="NCBI Taxonomy" id="3760"/>
    <lineage>
        <taxon>Eukaryota</taxon>
        <taxon>Viridiplantae</taxon>
        <taxon>Streptophyta</taxon>
        <taxon>Embryophyta</taxon>
        <taxon>Tracheophyta</taxon>
        <taxon>Spermatophyta</taxon>
        <taxon>Magnoliopsida</taxon>
        <taxon>eudicotyledons</taxon>
        <taxon>Gunneridae</taxon>
        <taxon>Pentapetalae</taxon>
        <taxon>rosids</taxon>
        <taxon>fabids</taxon>
        <taxon>Rosales</taxon>
        <taxon>Rosaceae</taxon>
        <taxon>Amygdaloideae</taxon>
        <taxon>Amygdaleae</taxon>
        <taxon>Prunus</taxon>
    </lineage>
</organism>
<gene>
    <name evidence="1" type="ORF">PRUPE_5G045800</name>
</gene>
<sequence>MKEQEFNLTFFSTTSAPRNITRITRSSSIVASSSILLNECQIV</sequence>
<protein>
    <submittedName>
        <fullName evidence="1">Uncharacterized protein</fullName>
    </submittedName>
</protein>
<dbReference type="EMBL" id="CM007655">
    <property type="protein sequence ID" value="ONI06178.1"/>
    <property type="molecule type" value="Genomic_DNA"/>
</dbReference>